<proteinExistence type="predicted"/>
<gene>
    <name evidence="1" type="ORF">CTRU02_205492</name>
</gene>
<sequence length="154" mass="17725">MCQRYHSNKMRTSNTLQNPEAGATLELISPVLSLQYTTQTAFSDVSIEKQDPLRQQSLAERRHRPRPEDIAIAPLSPDPTELSTIRLDNIKENQAESYRNRQIPLCLKALHAPRILLSTKTFRWVKMNDGVWVKVKRRRIVFITRSESRDGADG</sequence>
<evidence type="ECO:0000313" key="2">
    <source>
        <dbReference type="Proteomes" id="UP000805649"/>
    </source>
</evidence>
<protein>
    <submittedName>
        <fullName evidence="1">Uncharacterized protein</fullName>
    </submittedName>
</protein>
<dbReference type="Proteomes" id="UP000805649">
    <property type="component" value="Unassembled WGS sequence"/>
</dbReference>
<evidence type="ECO:0000313" key="1">
    <source>
        <dbReference type="EMBL" id="KAL0938882.1"/>
    </source>
</evidence>
<keyword evidence="2" id="KW-1185">Reference proteome</keyword>
<comment type="caution">
    <text evidence="1">The sequence shown here is derived from an EMBL/GenBank/DDBJ whole genome shotgun (WGS) entry which is preliminary data.</text>
</comment>
<organism evidence="1 2">
    <name type="scientific">Colletotrichum truncatum</name>
    <name type="common">Anthracnose fungus</name>
    <name type="synonym">Colletotrichum capsici</name>
    <dbReference type="NCBI Taxonomy" id="5467"/>
    <lineage>
        <taxon>Eukaryota</taxon>
        <taxon>Fungi</taxon>
        <taxon>Dikarya</taxon>
        <taxon>Ascomycota</taxon>
        <taxon>Pezizomycotina</taxon>
        <taxon>Sordariomycetes</taxon>
        <taxon>Hypocreomycetidae</taxon>
        <taxon>Glomerellales</taxon>
        <taxon>Glomerellaceae</taxon>
        <taxon>Colletotrichum</taxon>
        <taxon>Colletotrichum truncatum species complex</taxon>
    </lineage>
</organism>
<name>A0ACC3Z469_COLTU</name>
<dbReference type="EMBL" id="VUJX02000003">
    <property type="protein sequence ID" value="KAL0938882.1"/>
    <property type="molecule type" value="Genomic_DNA"/>
</dbReference>
<reference evidence="1 2" key="1">
    <citation type="journal article" date="2020" name="Phytopathology">
        <title>Genome Sequence Resources of Colletotrichum truncatum, C. plurivorum, C. musicola, and C. sojae: Four Species Pathogenic to Soybean (Glycine max).</title>
        <authorList>
            <person name="Rogerio F."/>
            <person name="Boufleur T.R."/>
            <person name="Ciampi-Guillardi M."/>
            <person name="Sukno S.A."/>
            <person name="Thon M.R."/>
            <person name="Massola Junior N.S."/>
            <person name="Baroncelli R."/>
        </authorList>
    </citation>
    <scope>NUCLEOTIDE SEQUENCE [LARGE SCALE GENOMIC DNA]</scope>
    <source>
        <strain evidence="1 2">CMES1059</strain>
    </source>
</reference>
<accession>A0ACC3Z469</accession>